<accession>A0A0C1R2X8</accession>
<name>A0A0C1R2X8_9CLOT</name>
<dbReference type="GO" id="GO:0005524">
    <property type="term" value="F:ATP binding"/>
    <property type="evidence" value="ECO:0007669"/>
    <property type="project" value="UniProtKB-KW"/>
</dbReference>
<comment type="caution">
    <text evidence="6">The sequence shown here is derived from an EMBL/GenBank/DDBJ whole genome shotgun (WGS) entry which is preliminary data.</text>
</comment>
<evidence type="ECO:0000256" key="2">
    <source>
        <dbReference type="ARBA" id="ARBA00022679"/>
    </source>
</evidence>
<proteinExistence type="inferred from homology"/>
<dbReference type="NCBIfam" id="TIGR03125">
    <property type="entry name" value="citrate_citG"/>
    <property type="match status" value="1"/>
</dbReference>
<dbReference type="PANTHER" id="PTHR30201">
    <property type="entry name" value="TRIPHOSPHORIBOSYL-DEPHOSPHO-COA SYNTHASE"/>
    <property type="match status" value="1"/>
</dbReference>
<dbReference type="OrthoDB" id="114886at2"/>
<dbReference type="GO" id="GO:0051191">
    <property type="term" value="P:prosthetic group biosynthetic process"/>
    <property type="evidence" value="ECO:0007669"/>
    <property type="project" value="TreeGrafter"/>
</dbReference>
<organism evidence="6 7">
    <name type="scientific">Clostridium argentinense CDC 2741</name>
    <dbReference type="NCBI Taxonomy" id="1418104"/>
    <lineage>
        <taxon>Bacteria</taxon>
        <taxon>Bacillati</taxon>
        <taxon>Bacillota</taxon>
        <taxon>Clostridia</taxon>
        <taxon>Eubacteriales</taxon>
        <taxon>Clostridiaceae</taxon>
        <taxon>Clostridium</taxon>
    </lineage>
</organism>
<protein>
    <recommendedName>
        <fullName evidence="5">Probable 2-(5''-triphosphoribosyl)-3'-dephosphocoenzyme-A synthase</fullName>
        <shortName evidence="5">2-(5''-triphosphoribosyl)-3'-dephospho-CoA synthase</shortName>
        <ecNumber evidence="5">2.4.2.52</ecNumber>
    </recommendedName>
</protein>
<dbReference type="EMBL" id="AYSO01000020">
    <property type="protein sequence ID" value="KIE44801.1"/>
    <property type="molecule type" value="Genomic_DNA"/>
</dbReference>
<dbReference type="STRING" id="29341.RSJ17_03935"/>
<dbReference type="Pfam" id="PF01874">
    <property type="entry name" value="CitG"/>
    <property type="match status" value="1"/>
</dbReference>
<gene>
    <name evidence="5 6" type="primary">citG</name>
    <name evidence="6" type="ORF">U732_225</name>
</gene>
<evidence type="ECO:0000256" key="5">
    <source>
        <dbReference type="HAMAP-Rule" id="MF_00397"/>
    </source>
</evidence>
<evidence type="ECO:0000256" key="3">
    <source>
        <dbReference type="ARBA" id="ARBA00022741"/>
    </source>
</evidence>
<evidence type="ECO:0000256" key="1">
    <source>
        <dbReference type="ARBA" id="ARBA00001210"/>
    </source>
</evidence>
<evidence type="ECO:0000313" key="7">
    <source>
        <dbReference type="Proteomes" id="UP000031366"/>
    </source>
</evidence>
<reference evidence="6 7" key="1">
    <citation type="journal article" date="2015" name="Infect. Genet. Evol.">
        <title>Genomic sequences of six botulinum neurotoxin-producing strains representing three clostridial species illustrate the mobility and diversity of botulinum neurotoxin genes.</title>
        <authorList>
            <person name="Smith T.J."/>
            <person name="Hill K.K."/>
            <person name="Xie G."/>
            <person name="Foley B.T."/>
            <person name="Williamson C.H."/>
            <person name="Foster J.T."/>
            <person name="Johnson S.L."/>
            <person name="Chertkov O."/>
            <person name="Teshima H."/>
            <person name="Gibbons H.S."/>
            <person name="Johnsky L.A."/>
            <person name="Karavis M.A."/>
            <person name="Smith L.A."/>
        </authorList>
    </citation>
    <scope>NUCLEOTIDE SEQUENCE [LARGE SCALE GENOMIC DNA]</scope>
    <source>
        <strain evidence="6 7">CDC 2741</strain>
    </source>
</reference>
<dbReference type="HAMAP" id="MF_00397">
    <property type="entry name" value="CitG"/>
    <property type="match status" value="1"/>
</dbReference>
<comment type="catalytic activity">
    <reaction evidence="1 5">
        <text>3'-dephospho-CoA + ATP = 2'-(5''-triphospho-alpha-D-ribosyl)-3'-dephospho-CoA + adenine</text>
        <dbReference type="Rhea" id="RHEA:15117"/>
        <dbReference type="ChEBI" id="CHEBI:16708"/>
        <dbReference type="ChEBI" id="CHEBI:30616"/>
        <dbReference type="ChEBI" id="CHEBI:57328"/>
        <dbReference type="ChEBI" id="CHEBI:61378"/>
        <dbReference type="EC" id="2.4.2.52"/>
    </reaction>
</comment>
<comment type="similarity">
    <text evidence="5">Belongs to the CitG/MdcB family.</text>
</comment>
<dbReference type="PANTHER" id="PTHR30201:SF2">
    <property type="entry name" value="2-(5''-TRIPHOSPHORIBOSYL)-3'-DEPHOSPHOCOENZYME-A SYNTHASE"/>
    <property type="match status" value="1"/>
</dbReference>
<evidence type="ECO:0000256" key="4">
    <source>
        <dbReference type="ARBA" id="ARBA00022840"/>
    </source>
</evidence>
<keyword evidence="2 5" id="KW-0808">Transferase</keyword>
<dbReference type="GO" id="GO:0046917">
    <property type="term" value="F:triphosphoribosyl-dephospho-CoA synthase activity"/>
    <property type="evidence" value="ECO:0007669"/>
    <property type="project" value="UniProtKB-UniRule"/>
</dbReference>
<dbReference type="EC" id="2.4.2.52" evidence="5"/>
<dbReference type="InterPro" id="IPR017551">
    <property type="entry name" value="TriPribosyl-deP-CoA_syn_CitG"/>
</dbReference>
<sequence length="292" mass="33260">MCKTYSINNIAFKISSFAVESMLYEISCFPSPGLVSPISSGAHNDMDYYTFIQSTSELIKYMILFAEEGYSKNTAKEIFQSIREVGIEAENSMFKKTKGINTHKGMIFLLGIAVAATTKAIHDKKTFNDIRNIIKEMTSGIVEKELKNIDKNKKLTYGEKLYINYGIEGIRGQVERGLPLVFDYGLKIFKETYELSFNDRLIHTLIALMGRVDDSNILHRHSLEMLKDVNRQAKEIIELGGMRTLKGRESILSMEKEFISLRISPGGCADLLAITVFFYLIEEYFKELSIEE</sequence>
<dbReference type="Proteomes" id="UP000031366">
    <property type="component" value="Unassembled WGS sequence"/>
</dbReference>
<dbReference type="AlphaFoldDB" id="A0A0C1R2X8"/>
<evidence type="ECO:0000313" key="6">
    <source>
        <dbReference type="EMBL" id="KIE44801.1"/>
    </source>
</evidence>
<dbReference type="RefSeq" id="WP_039635956.1">
    <property type="nucleotide sequence ID" value="NZ_AYSO01000020.1"/>
</dbReference>
<dbReference type="Gene3D" id="1.10.4200.10">
    <property type="entry name" value="Triphosphoribosyl-dephospho-CoA protein"/>
    <property type="match status" value="1"/>
</dbReference>
<dbReference type="GO" id="GO:0016757">
    <property type="term" value="F:glycosyltransferase activity"/>
    <property type="evidence" value="ECO:0007669"/>
    <property type="project" value="UniProtKB-KW"/>
</dbReference>
<keyword evidence="6" id="KW-0328">Glycosyltransferase</keyword>
<keyword evidence="3 5" id="KW-0547">Nucleotide-binding</keyword>
<keyword evidence="4 5" id="KW-0067">ATP-binding</keyword>
<keyword evidence="7" id="KW-1185">Reference proteome</keyword>
<dbReference type="InterPro" id="IPR002736">
    <property type="entry name" value="CitG"/>
</dbReference>